<dbReference type="InterPro" id="IPR043502">
    <property type="entry name" value="DNA/RNA_pol_sf"/>
</dbReference>
<reference evidence="4" key="1">
    <citation type="journal article" date="2022" name="Int. J. Mol. Sci.">
        <title>Draft Genome of Tanacetum Coccineum: Genomic Comparison of Closely Related Tanacetum-Family Plants.</title>
        <authorList>
            <person name="Yamashiro T."/>
            <person name="Shiraishi A."/>
            <person name="Nakayama K."/>
            <person name="Satake H."/>
        </authorList>
    </citation>
    <scope>NUCLEOTIDE SEQUENCE</scope>
</reference>
<evidence type="ECO:0000313" key="5">
    <source>
        <dbReference type="Proteomes" id="UP001151760"/>
    </source>
</evidence>
<evidence type="ECO:0000256" key="2">
    <source>
        <dbReference type="SAM" id="MobiDB-lite"/>
    </source>
</evidence>
<dbReference type="Gene3D" id="3.30.70.270">
    <property type="match status" value="1"/>
</dbReference>
<sequence>MVNNIVPPYAELSCGPLFMITALDYTQCHRSVRVDGRLRDVMDCNDAFKTRLAVYKFEGDALAWWKAYKQAKGGDAWVLTLTWAAFKELFFLQFFPRAEQERLKREYHSIRQRASENSTEYMQRFLRLAGFLGQAAGTAEEQAKNFRWGLHKSILDHVMCIQFTDVAQVADAARNLEILRDRDDYDRSERSDKRHKSGDRYHPYSQQGSHKSHGQSDDRQKNDRQGSDRQGGGGNYRNNNNNNYSRDNNRNSGAGRDQRNRGQQSHRSTNSGSQQSRVPSEGYTHPVCNTCGRRHPGECRRAAGTCFKCGQAGHLQRDCKKNFGASSSGHADKKPDASGHVFALTQDQAANTSGYGLGLAAHRATIDCHSRRVIFGDIRTPEFIYHGSLPGKPMKIISALKARNLLFAWLCRFLATIHDTTADVSSIHVLPIVSDEFQDSCKDQLQELLERMALLPECIAMGGFHRTGSVCQEEDKIDLRSGYHQLRVKERTFPKMLFATRYGHYGILVMLLVITNASQLQEKEINDHDFHNAILLSKVAFLGHIVSAEGITNRIRAKVERLSLLSMASKTTSVDRSSEFSWLMLEVISDFSDLLRKVLGCVLMLAWGKYKQPLSSLLQKLETLPLRESCDFLRSMSLKSIGTKWVFRNKKDDRGIVVRNKARLVAQGYTQEEGINYDEVFAPVVRIKAIRLFFAYASYMGFIVYQMDVKSTFLYGIIEEEVYVFQPPGFEDPHFPDKVYKVEKALYGLHQAPRAWYETLSTYLIENGFRRGTIDKTLFIKKDKGDILLVQVYVDDIIFGSTKKSLCDEFEGLMHKRFQMSSMGELTFFLGLQVQQKEDGIFISQDKYVAEILKKFDFATVKTASTPIETNKALVKDEEAKAVDVHLYRSMIGSLMYLTASRPDILFAVCACARDSPFDLETFSDSDYAGASLDRKSTTGGCQFLRRRLISWQCKKQTIVANSTTEAEYVAAANCYAMPIETWSWNAKPLKGRDTKIPQSGGPPVKVGDEAVHKELGDRMERAATTASSLEAEWDSGMGDMGINATLDGKIKVVLRPPFPTLLEDISS</sequence>
<dbReference type="InterPro" id="IPR001878">
    <property type="entry name" value="Znf_CCHC"/>
</dbReference>
<dbReference type="SMART" id="SM00343">
    <property type="entry name" value="ZnF_C2HC"/>
    <property type="match status" value="1"/>
</dbReference>
<comment type="caution">
    <text evidence="4">The sequence shown here is derived from an EMBL/GenBank/DDBJ whole genome shotgun (WGS) entry which is preliminary data.</text>
</comment>
<dbReference type="PROSITE" id="PS50158">
    <property type="entry name" value="ZF_CCHC"/>
    <property type="match status" value="1"/>
</dbReference>
<evidence type="ECO:0000256" key="1">
    <source>
        <dbReference type="PROSITE-ProRule" id="PRU00047"/>
    </source>
</evidence>
<dbReference type="PANTHER" id="PTHR11439">
    <property type="entry name" value="GAG-POL-RELATED RETROTRANSPOSON"/>
    <property type="match status" value="1"/>
</dbReference>
<protein>
    <submittedName>
        <fullName evidence="4">Ribonuclease H-like domain-containing protein</fullName>
    </submittedName>
</protein>
<dbReference type="Pfam" id="PF00098">
    <property type="entry name" value="zf-CCHC"/>
    <property type="match status" value="1"/>
</dbReference>
<gene>
    <name evidence="4" type="ORF">Tco_0823729</name>
</gene>
<dbReference type="EMBL" id="BQNB010012358">
    <property type="protein sequence ID" value="GJT02560.1"/>
    <property type="molecule type" value="Genomic_DNA"/>
</dbReference>
<dbReference type="Pfam" id="PF07727">
    <property type="entry name" value="RVT_2"/>
    <property type="match status" value="1"/>
</dbReference>
<dbReference type="CDD" id="cd09272">
    <property type="entry name" value="RNase_HI_RT_Ty1"/>
    <property type="match status" value="1"/>
</dbReference>
<dbReference type="InterPro" id="IPR043128">
    <property type="entry name" value="Rev_trsase/Diguanyl_cyclase"/>
</dbReference>
<feature type="compositionally biased region" description="Polar residues" evidence="2">
    <location>
        <begin position="261"/>
        <end position="278"/>
    </location>
</feature>
<feature type="region of interest" description="Disordered" evidence="2">
    <location>
        <begin position="185"/>
        <end position="284"/>
    </location>
</feature>
<evidence type="ECO:0000259" key="3">
    <source>
        <dbReference type="PROSITE" id="PS50158"/>
    </source>
</evidence>
<keyword evidence="1" id="KW-0479">Metal-binding</keyword>
<dbReference type="InterPro" id="IPR005162">
    <property type="entry name" value="Retrotrans_gag_dom"/>
</dbReference>
<reference evidence="4" key="2">
    <citation type="submission" date="2022-01" db="EMBL/GenBank/DDBJ databases">
        <authorList>
            <person name="Yamashiro T."/>
            <person name="Shiraishi A."/>
            <person name="Satake H."/>
            <person name="Nakayama K."/>
        </authorList>
    </citation>
    <scope>NUCLEOTIDE SEQUENCE</scope>
</reference>
<dbReference type="Pfam" id="PF03732">
    <property type="entry name" value="Retrotrans_gag"/>
    <property type="match status" value="1"/>
</dbReference>
<dbReference type="PANTHER" id="PTHR11439:SF495">
    <property type="entry name" value="REVERSE TRANSCRIPTASE, RNA-DEPENDENT DNA POLYMERASE-RELATED"/>
    <property type="match status" value="1"/>
</dbReference>
<dbReference type="Proteomes" id="UP001151760">
    <property type="component" value="Unassembled WGS sequence"/>
</dbReference>
<accession>A0ABQ5AIR1</accession>
<proteinExistence type="predicted"/>
<keyword evidence="1" id="KW-0862">Zinc</keyword>
<feature type="compositionally biased region" description="Basic and acidic residues" evidence="2">
    <location>
        <begin position="214"/>
        <end position="227"/>
    </location>
</feature>
<feature type="domain" description="CCHC-type" evidence="3">
    <location>
        <begin position="306"/>
        <end position="321"/>
    </location>
</feature>
<dbReference type="Gene3D" id="3.10.10.10">
    <property type="entry name" value="HIV Type 1 Reverse Transcriptase, subunit A, domain 1"/>
    <property type="match status" value="1"/>
</dbReference>
<keyword evidence="5" id="KW-1185">Reference proteome</keyword>
<keyword evidence="1" id="KW-0863">Zinc-finger</keyword>
<organism evidence="4 5">
    <name type="scientific">Tanacetum coccineum</name>
    <dbReference type="NCBI Taxonomy" id="301880"/>
    <lineage>
        <taxon>Eukaryota</taxon>
        <taxon>Viridiplantae</taxon>
        <taxon>Streptophyta</taxon>
        <taxon>Embryophyta</taxon>
        <taxon>Tracheophyta</taxon>
        <taxon>Spermatophyta</taxon>
        <taxon>Magnoliopsida</taxon>
        <taxon>eudicotyledons</taxon>
        <taxon>Gunneridae</taxon>
        <taxon>Pentapetalae</taxon>
        <taxon>asterids</taxon>
        <taxon>campanulids</taxon>
        <taxon>Asterales</taxon>
        <taxon>Asteraceae</taxon>
        <taxon>Asteroideae</taxon>
        <taxon>Anthemideae</taxon>
        <taxon>Anthemidinae</taxon>
        <taxon>Tanacetum</taxon>
    </lineage>
</organism>
<evidence type="ECO:0000313" key="4">
    <source>
        <dbReference type="EMBL" id="GJT02560.1"/>
    </source>
</evidence>
<dbReference type="SUPFAM" id="SSF56672">
    <property type="entry name" value="DNA/RNA polymerases"/>
    <property type="match status" value="2"/>
</dbReference>
<dbReference type="InterPro" id="IPR013103">
    <property type="entry name" value="RVT_2"/>
</dbReference>
<feature type="compositionally biased region" description="Basic and acidic residues" evidence="2">
    <location>
        <begin position="185"/>
        <end position="202"/>
    </location>
</feature>
<name>A0ABQ5AIR1_9ASTR</name>
<feature type="compositionally biased region" description="Low complexity" evidence="2">
    <location>
        <begin position="236"/>
        <end position="253"/>
    </location>
</feature>